<proteinExistence type="predicted"/>
<evidence type="ECO:0000313" key="3">
    <source>
        <dbReference type="Proteomes" id="UP000679008"/>
    </source>
</evidence>
<evidence type="ECO:0000313" key="2">
    <source>
        <dbReference type="EMBL" id="MBQ0909896.1"/>
    </source>
</evidence>
<comment type="caution">
    <text evidence="2">The sequence shown here is derived from an EMBL/GenBank/DDBJ whole genome shotgun (WGS) entry which is preliminary data.</text>
</comment>
<feature type="signal peptide" evidence="1">
    <location>
        <begin position="1"/>
        <end position="19"/>
    </location>
</feature>
<dbReference type="Pfam" id="PF13585">
    <property type="entry name" value="CHU_C"/>
    <property type="match status" value="1"/>
</dbReference>
<feature type="chain" id="PRO_5045835941" evidence="1">
    <location>
        <begin position="20"/>
        <end position="1124"/>
    </location>
</feature>
<dbReference type="SUPFAM" id="SSF50939">
    <property type="entry name" value="Sialidases"/>
    <property type="match status" value="2"/>
</dbReference>
<organism evidence="2 3">
    <name type="scientific">Flavobacterium erciyesense</name>
    <dbReference type="NCBI Taxonomy" id="2825842"/>
    <lineage>
        <taxon>Bacteria</taxon>
        <taxon>Pseudomonadati</taxon>
        <taxon>Bacteroidota</taxon>
        <taxon>Flavobacteriia</taxon>
        <taxon>Flavobacteriales</taxon>
        <taxon>Flavobacteriaceae</taxon>
        <taxon>Flavobacterium</taxon>
    </lineage>
</organism>
<dbReference type="RefSeq" id="WP_210791677.1">
    <property type="nucleotide sequence ID" value="NZ_JAGPXB010000019.1"/>
</dbReference>
<dbReference type="Pfam" id="PF02012">
    <property type="entry name" value="BNR"/>
    <property type="match status" value="1"/>
</dbReference>
<sequence length="1124" mass="124220">MRKLFFLLFFVLISSHSFGQENCENGIDDDSDGKIDLNDTDCACQNTISSSFLKNHNFEQKNFCPNNFAQFNAATNWFLPSSGTSDYINSCGFVPASATDAGIYPLPPSNGNGVAGILVSQDYKEFIASCTTMTLVAGTKYQLNFDIASSTSGRIIDTGPNIGQVCNDGILNAGKIEITLYGRADCDTSTPPSTNNFPPGWQALGTATYLPSKTWNQLTIIFTPSINVNSIMLGAPNNLPDTYSDESSYMACFPYFYLDNLILNTSSNLGLKINPTGNFCENTLKLNASIDSNIGGGYSFQWYKNGIAIFGATNSTISVPNETTNIGNYQVKISKSGLCKISPFYNVNTVLDIPDYTIDQSPCFPGETTITITTPADEYSFDNGATWSTSPSKENLNASYNPIQILIKKNGCISSARYVTLIFPPIATIYTEPELTVIQPGCQSNGSITVTTPALAYSFDNGVTWTTNPTLENLPPNPSFDYKIRIKTLLGCISIPKHIAMQPFRLPQPQATTTNIGCGVGGTLSFSTLAHEYSIDGGVNWSTNSKFTNLSSGDYYVMVRNQFNCISQVSIVFVGEDNIEKPTVNFTQPSCGSLGSISVVTQAEQYSFDNGNTWSSNNIATNLQPGYHIVKIKDAKNCTSVGELVFLEAYKSSVKIEYFISNPSCGNNGSIKILTQAQEYSIDNGVTWSSTAFFNQLSANYYQLKVRNGVNCESDQITVHLRDFIELSPTYQITDAGCNTYGNISITTLADLYSFDNGITWSSDNTLSNLSGNFNYTLLVKKNNCYSQSLDVNFNSTYLPSPVVSDYHANICDIDNNEIERINLTDYNAYLTADYTNHNYYYFLSLTDAQNLNLSNQIYNFKTFELQKKQPFVYVSIESPNNCRSIAQINFSFLETPSLKTISDTVVLCQNESVIINANNNSYSYLWSDGSTSQSITISQPGNYYVTATIDHGTQKCSTTKNFTVTLSNAATIINIQTQDWTDAENVIIINSNGIGNYEFSIDGVNYQDSNIFSGLNSGDYKVYVRDKKGCGITQENIFLLMYPKFFTPNGDGHNDTWSIKFSNTEPNLKVNIFDRYGKLFKTLQNADSWDGKHNGNNLSSDDYWFVVTRENGKEYRGHFSLKR</sequence>
<dbReference type="Gene3D" id="2.60.40.10">
    <property type="entry name" value="Immunoglobulins"/>
    <property type="match status" value="1"/>
</dbReference>
<accession>A0ABS5D785</accession>
<evidence type="ECO:0000256" key="1">
    <source>
        <dbReference type="SAM" id="SignalP"/>
    </source>
</evidence>
<dbReference type="InterPro" id="IPR013783">
    <property type="entry name" value="Ig-like_fold"/>
</dbReference>
<dbReference type="Proteomes" id="UP000679008">
    <property type="component" value="Unassembled WGS sequence"/>
</dbReference>
<dbReference type="InterPro" id="IPR002860">
    <property type="entry name" value="BNR_rpt"/>
</dbReference>
<dbReference type="NCBIfam" id="TIGR04131">
    <property type="entry name" value="Bac_Flav_CTERM"/>
    <property type="match status" value="1"/>
</dbReference>
<reference evidence="2 3" key="1">
    <citation type="submission" date="2021-04" db="EMBL/GenBank/DDBJ databases">
        <title>Description of novel Flavobacterium sp. F-328.</title>
        <authorList>
            <person name="Saticioglu I.B."/>
        </authorList>
    </citation>
    <scope>NUCLEOTIDE SEQUENCE [LARGE SCALE GENOMIC DNA]</scope>
    <source>
        <strain evidence="2 3">F-328</strain>
    </source>
</reference>
<dbReference type="Gene3D" id="2.120.10.10">
    <property type="match status" value="1"/>
</dbReference>
<dbReference type="EMBL" id="JAGPXB010000019">
    <property type="protein sequence ID" value="MBQ0909896.1"/>
    <property type="molecule type" value="Genomic_DNA"/>
</dbReference>
<keyword evidence="1" id="KW-0732">Signal</keyword>
<gene>
    <name evidence="2" type="ORF">KBJ98_14380</name>
</gene>
<dbReference type="InterPro" id="IPR026341">
    <property type="entry name" value="T9SS_type_B"/>
</dbReference>
<protein>
    <submittedName>
        <fullName evidence="2">T9SS type B sorting domain-containing protein</fullName>
    </submittedName>
</protein>
<name>A0ABS5D785_9FLAO</name>
<keyword evidence="3" id="KW-1185">Reference proteome</keyword>
<dbReference type="InterPro" id="IPR036278">
    <property type="entry name" value="Sialidase_sf"/>
</dbReference>